<feature type="compositionally biased region" description="Polar residues" evidence="3">
    <location>
        <begin position="518"/>
        <end position="534"/>
    </location>
</feature>
<dbReference type="InParanoid" id="D8QCY9"/>
<dbReference type="KEGG" id="scm:SCHCO_01039150"/>
<keyword evidence="6" id="KW-1185">Reference proteome</keyword>
<evidence type="ECO:0000313" key="6">
    <source>
        <dbReference type="Proteomes" id="UP000007431"/>
    </source>
</evidence>
<feature type="compositionally biased region" description="Polar residues" evidence="3">
    <location>
        <begin position="701"/>
        <end position="714"/>
    </location>
</feature>
<name>D8QCY9_SCHCM</name>
<keyword evidence="1" id="KW-0547">Nucleotide-binding</keyword>
<proteinExistence type="predicted"/>
<dbReference type="SMART" id="SM00220">
    <property type="entry name" value="S_TKc"/>
    <property type="match status" value="1"/>
</dbReference>
<evidence type="ECO:0000256" key="3">
    <source>
        <dbReference type="SAM" id="MobiDB-lite"/>
    </source>
</evidence>
<feature type="compositionally biased region" description="Low complexity" evidence="3">
    <location>
        <begin position="679"/>
        <end position="700"/>
    </location>
</feature>
<dbReference type="PROSITE" id="PS00108">
    <property type="entry name" value="PROTEIN_KINASE_ST"/>
    <property type="match status" value="1"/>
</dbReference>
<dbReference type="InterPro" id="IPR008271">
    <property type="entry name" value="Ser/Thr_kinase_AS"/>
</dbReference>
<dbReference type="PANTHER" id="PTHR24346">
    <property type="entry name" value="MAP/MICROTUBULE AFFINITY-REGULATING KINASE"/>
    <property type="match status" value="1"/>
</dbReference>
<dbReference type="SUPFAM" id="SSF56112">
    <property type="entry name" value="Protein kinase-like (PK-like)"/>
    <property type="match status" value="1"/>
</dbReference>
<dbReference type="Gene3D" id="1.10.510.10">
    <property type="entry name" value="Transferase(Phosphotransferase) domain 1"/>
    <property type="match status" value="1"/>
</dbReference>
<dbReference type="STRING" id="578458.D8QCY9"/>
<dbReference type="GO" id="GO:0035556">
    <property type="term" value="P:intracellular signal transduction"/>
    <property type="evidence" value="ECO:0007669"/>
    <property type="project" value="TreeGrafter"/>
</dbReference>
<feature type="region of interest" description="Disordered" evidence="3">
    <location>
        <begin position="420"/>
        <end position="536"/>
    </location>
</feature>
<dbReference type="HOGENOM" id="CLU_010087_0_0_1"/>
<feature type="region of interest" description="Disordered" evidence="3">
    <location>
        <begin position="65"/>
        <end position="109"/>
    </location>
</feature>
<dbReference type="Pfam" id="PF00069">
    <property type="entry name" value="Pkinase"/>
    <property type="match status" value="1"/>
</dbReference>
<feature type="compositionally biased region" description="Polar residues" evidence="3">
    <location>
        <begin position="352"/>
        <end position="367"/>
    </location>
</feature>
<dbReference type="Proteomes" id="UP000007431">
    <property type="component" value="Unassembled WGS sequence"/>
</dbReference>
<feature type="compositionally biased region" description="Basic residues" evidence="3">
    <location>
        <begin position="375"/>
        <end position="386"/>
    </location>
</feature>
<organism evidence="6">
    <name type="scientific">Schizophyllum commune (strain H4-8 / FGSC 9210)</name>
    <name type="common">Split gill fungus</name>
    <dbReference type="NCBI Taxonomy" id="578458"/>
    <lineage>
        <taxon>Eukaryota</taxon>
        <taxon>Fungi</taxon>
        <taxon>Dikarya</taxon>
        <taxon>Basidiomycota</taxon>
        <taxon>Agaricomycotina</taxon>
        <taxon>Agaricomycetes</taxon>
        <taxon>Agaricomycetidae</taxon>
        <taxon>Agaricales</taxon>
        <taxon>Schizophyllaceae</taxon>
        <taxon>Schizophyllum</taxon>
    </lineage>
</organism>
<dbReference type="GeneID" id="9594265"/>
<evidence type="ECO:0000313" key="5">
    <source>
        <dbReference type="EMBL" id="EFI95014.1"/>
    </source>
</evidence>
<feature type="compositionally biased region" description="Basic and acidic residues" evidence="3">
    <location>
        <begin position="420"/>
        <end position="436"/>
    </location>
</feature>
<dbReference type="PANTHER" id="PTHR24346:SF30">
    <property type="entry name" value="MATERNAL EMBRYONIC LEUCINE ZIPPER KINASE"/>
    <property type="match status" value="1"/>
</dbReference>
<dbReference type="GO" id="GO:0005524">
    <property type="term" value="F:ATP binding"/>
    <property type="evidence" value="ECO:0007669"/>
    <property type="project" value="UniProtKB-KW"/>
</dbReference>
<feature type="region of interest" description="Disordered" evidence="3">
    <location>
        <begin position="855"/>
        <end position="934"/>
    </location>
</feature>
<keyword evidence="2" id="KW-0067">ATP-binding</keyword>
<dbReference type="OMA" id="QRFTGMT"/>
<evidence type="ECO:0000256" key="1">
    <source>
        <dbReference type="ARBA" id="ARBA00022741"/>
    </source>
</evidence>
<feature type="region of interest" description="Disordered" evidence="3">
    <location>
        <begin position="636"/>
        <end position="843"/>
    </location>
</feature>
<dbReference type="InterPro" id="IPR000719">
    <property type="entry name" value="Prot_kinase_dom"/>
</dbReference>
<feature type="region of interest" description="Disordered" evidence="3">
    <location>
        <begin position="341"/>
        <end position="403"/>
    </location>
</feature>
<feature type="compositionally biased region" description="Polar residues" evidence="3">
    <location>
        <begin position="738"/>
        <end position="749"/>
    </location>
</feature>
<feature type="compositionally biased region" description="Polar residues" evidence="3">
    <location>
        <begin position="499"/>
        <end position="509"/>
    </location>
</feature>
<feature type="compositionally biased region" description="Low complexity" evidence="3">
    <location>
        <begin position="452"/>
        <end position="478"/>
    </location>
</feature>
<dbReference type="GO" id="GO:0005737">
    <property type="term" value="C:cytoplasm"/>
    <property type="evidence" value="ECO:0007669"/>
    <property type="project" value="TreeGrafter"/>
</dbReference>
<dbReference type="EMBL" id="GL377309">
    <property type="protein sequence ID" value="EFI95014.1"/>
    <property type="molecule type" value="Genomic_DNA"/>
</dbReference>
<dbReference type="PROSITE" id="PS50011">
    <property type="entry name" value="PROTEIN_KINASE_DOM"/>
    <property type="match status" value="1"/>
</dbReference>
<dbReference type="InterPro" id="IPR011009">
    <property type="entry name" value="Kinase-like_dom_sf"/>
</dbReference>
<protein>
    <submittedName>
        <fullName evidence="5">Expressed protein</fullName>
    </submittedName>
</protein>
<dbReference type="eggNOG" id="KOG0583">
    <property type="taxonomic scope" value="Eukaryota"/>
</dbReference>
<sequence length="952" mass="100563">MQSPSRTPPTPSLLAASSPSLLLSRSRLRLVASMFRQMCDAVEACHAQSVFHRDIKPENFIVTESTSTPSATNDFNPHTPLRPSASRRPSLTMAASSSHALSRPSSSTPTRRVVVKLTDFGLSTRDQESSDMDCGSAPYMSYECRNNVAPTYKPKAADVWSLGIVLINMLYHHNPWTDTILPSKSDPYTAGACSSFLQYLQNPVQFFLTRFAGMTLPAARFLSERVFCVPDTDRCSAKEFGEWVSGTGAYAVHPPSASYRPSSSASTATATEDRYGRGGLGVVFGVEVRQRAPSISLAHRVSVGSIPPSRRPSSRASFAPSINVGHISAEPESDQIQDFSSEVRMSKAPLQRQASDTADSVSGSAFFTSRSTSTNKRRKRGARRNKGNNGNQTPTSVASGAEPGAMVDVLAEASQKLAREISRVSHPKSDVIEEVPRTATAPPRVPSVGQPSTSSVRSSNSRQSAASGQSGSSASTTTRRNRRVPYEPPSMWGVPEALCTNNAAPTSRPASGKVATTRRITQNASTSTSSLQGKKSSKWKLSFGKSQLPPVADDAASTMSMDFANADNMSITSFAMGSGPMGKFASPPGRRELSPPRAQAPRPPREPSPTPPARTEPRPHMTVAAANVTDLIMGLNAPVSPATPSTAQSSSFSLDANPVRGRNTLEGNSPHSRPRNFGSPSPSRSVASSVYSADYVAPASQLRQTKGTTPTFAKTPSPHRGGGVDPHWASLSGASLDIPTSSNQATPTAKPTKMSSGRGGSGNWRNSMSSTATGSTSATTSTTAFTRYSNGSRASVSTTATSVSGTSWRAGGGGSISSGHSGKTSPTSFTSNGNGKGGYQTLPRNIKVMNGVPGILHELPRGQNPSLDGYTQAPRKQRTRKPPKDLTLDTINERPPATSSAQKSPTAEGPAGRLADAATSTTDLDGVEFDGQKKVQRGQINALAKMLSALRR</sequence>
<evidence type="ECO:0000256" key="2">
    <source>
        <dbReference type="ARBA" id="ARBA00022840"/>
    </source>
</evidence>
<dbReference type="GO" id="GO:0004674">
    <property type="term" value="F:protein serine/threonine kinase activity"/>
    <property type="evidence" value="ECO:0007669"/>
    <property type="project" value="TreeGrafter"/>
</dbReference>
<reference evidence="5 6" key="1">
    <citation type="journal article" date="2010" name="Nat. Biotechnol.">
        <title>Genome sequence of the model mushroom Schizophyllum commune.</title>
        <authorList>
            <person name="Ohm R.A."/>
            <person name="de Jong J.F."/>
            <person name="Lugones L.G."/>
            <person name="Aerts A."/>
            <person name="Kothe E."/>
            <person name="Stajich J.E."/>
            <person name="de Vries R.P."/>
            <person name="Record E."/>
            <person name="Levasseur A."/>
            <person name="Baker S.E."/>
            <person name="Bartholomew K.A."/>
            <person name="Coutinho P.M."/>
            <person name="Erdmann S."/>
            <person name="Fowler T.J."/>
            <person name="Gathman A.C."/>
            <person name="Lombard V."/>
            <person name="Henrissat B."/>
            <person name="Knabe N."/>
            <person name="Kuees U."/>
            <person name="Lilly W.W."/>
            <person name="Lindquist E."/>
            <person name="Lucas S."/>
            <person name="Magnuson J.K."/>
            <person name="Piumi F."/>
            <person name="Raudaskoski M."/>
            <person name="Salamov A."/>
            <person name="Schmutz J."/>
            <person name="Schwarze F.W.M.R."/>
            <person name="vanKuyk P.A."/>
            <person name="Horton J.S."/>
            <person name="Grigoriev I.V."/>
            <person name="Woesten H.A.B."/>
        </authorList>
    </citation>
    <scope>NUCLEOTIDE SEQUENCE [LARGE SCALE GENOMIC DNA]</scope>
    <source>
        <strain evidence="6">H4-8 / FGSC 9210</strain>
    </source>
</reference>
<dbReference type="VEuPathDB" id="FungiDB:SCHCODRAFT_01039150"/>
<dbReference type="AlphaFoldDB" id="D8QCY9"/>
<evidence type="ECO:0000259" key="4">
    <source>
        <dbReference type="PROSITE" id="PS50011"/>
    </source>
</evidence>
<gene>
    <name evidence="5" type="ORF">SCHCODRAFT_85806</name>
</gene>
<feature type="region of interest" description="Disordered" evidence="3">
    <location>
        <begin position="579"/>
        <end position="619"/>
    </location>
</feature>
<dbReference type="OrthoDB" id="541276at2759"/>
<feature type="compositionally biased region" description="Polar residues" evidence="3">
    <location>
        <begin position="65"/>
        <end position="76"/>
    </location>
</feature>
<feature type="compositionally biased region" description="Low complexity" evidence="3">
    <location>
        <begin position="94"/>
        <end position="109"/>
    </location>
</feature>
<feature type="compositionally biased region" description="Low complexity" evidence="3">
    <location>
        <begin position="637"/>
        <end position="653"/>
    </location>
</feature>
<feature type="domain" description="Protein kinase" evidence="4">
    <location>
        <begin position="1"/>
        <end position="256"/>
    </location>
</feature>
<feature type="compositionally biased region" description="Low complexity" evidence="3">
    <location>
        <begin position="763"/>
        <end position="809"/>
    </location>
</feature>
<accession>D8QCY9</accession>